<keyword evidence="4 6" id="KW-0472">Membrane</keyword>
<evidence type="ECO:0000256" key="2">
    <source>
        <dbReference type="ARBA" id="ARBA00022692"/>
    </source>
</evidence>
<dbReference type="Proteomes" id="UP000663832">
    <property type="component" value="Unassembled WGS sequence"/>
</dbReference>
<dbReference type="GO" id="GO:0016020">
    <property type="term" value="C:membrane"/>
    <property type="evidence" value="ECO:0007669"/>
    <property type="project" value="UniProtKB-SubCell"/>
</dbReference>
<feature type="transmembrane region" description="Helical" evidence="6">
    <location>
        <begin position="323"/>
        <end position="341"/>
    </location>
</feature>
<dbReference type="AlphaFoldDB" id="A0A814CA75"/>
<evidence type="ECO:0000313" key="9">
    <source>
        <dbReference type="EMBL" id="CAF0940493.1"/>
    </source>
</evidence>
<proteinExistence type="predicted"/>
<keyword evidence="2 6" id="KW-0812">Transmembrane</keyword>
<dbReference type="Proteomes" id="UP000663877">
    <property type="component" value="Unassembled WGS sequence"/>
</dbReference>
<gene>
    <name evidence="8" type="ORF">BJG266_LOCUS10760</name>
    <name evidence="9" type="ORF">QVE165_LOCUS11626</name>
    <name evidence="10" type="ORF">QVE165_LOCUS17415</name>
</gene>
<protein>
    <recommendedName>
        <fullName evidence="7">G-protein coupled receptors family 1 profile domain-containing protein</fullName>
    </recommendedName>
</protein>
<keyword evidence="3 6" id="KW-1133">Transmembrane helix</keyword>
<evidence type="ECO:0000259" key="7">
    <source>
        <dbReference type="PROSITE" id="PS50262"/>
    </source>
</evidence>
<feature type="transmembrane region" description="Helical" evidence="6">
    <location>
        <begin position="175"/>
        <end position="197"/>
    </location>
</feature>
<feature type="transmembrane region" description="Helical" evidence="6">
    <location>
        <begin position="133"/>
        <end position="154"/>
    </location>
</feature>
<evidence type="ECO:0000256" key="6">
    <source>
        <dbReference type="SAM" id="Phobius"/>
    </source>
</evidence>
<comment type="caution">
    <text evidence="9">The sequence shown here is derived from an EMBL/GenBank/DDBJ whole genome shotgun (WGS) entry which is preliminary data.</text>
</comment>
<evidence type="ECO:0000313" key="11">
    <source>
        <dbReference type="Proteomes" id="UP000663832"/>
    </source>
</evidence>
<dbReference type="EMBL" id="CAJNOM010000056">
    <property type="protein sequence ID" value="CAF0940493.1"/>
    <property type="molecule type" value="Genomic_DNA"/>
</dbReference>
<accession>A0A814CA75</accession>
<evidence type="ECO:0000313" key="10">
    <source>
        <dbReference type="EMBL" id="CAF1047393.1"/>
    </source>
</evidence>
<dbReference type="Gene3D" id="1.20.1070.10">
    <property type="entry name" value="Rhodopsin 7-helix transmembrane proteins"/>
    <property type="match status" value="1"/>
</dbReference>
<feature type="transmembrane region" description="Helical" evidence="6">
    <location>
        <begin position="239"/>
        <end position="265"/>
    </location>
</feature>
<dbReference type="InterPro" id="IPR017452">
    <property type="entry name" value="GPCR_Rhodpsn_7TM"/>
</dbReference>
<evidence type="ECO:0000256" key="5">
    <source>
        <dbReference type="SAM" id="MobiDB-lite"/>
    </source>
</evidence>
<organism evidence="9 11">
    <name type="scientific">Adineta steineri</name>
    <dbReference type="NCBI Taxonomy" id="433720"/>
    <lineage>
        <taxon>Eukaryota</taxon>
        <taxon>Metazoa</taxon>
        <taxon>Spiralia</taxon>
        <taxon>Gnathifera</taxon>
        <taxon>Rotifera</taxon>
        <taxon>Eurotatoria</taxon>
        <taxon>Bdelloidea</taxon>
        <taxon>Adinetida</taxon>
        <taxon>Adinetidae</taxon>
        <taxon>Adineta</taxon>
    </lineage>
</organism>
<evidence type="ECO:0000313" key="8">
    <source>
        <dbReference type="EMBL" id="CAF0906487.1"/>
    </source>
</evidence>
<dbReference type="EMBL" id="CAJNOM010000100">
    <property type="protein sequence ID" value="CAF1047393.1"/>
    <property type="molecule type" value="Genomic_DNA"/>
</dbReference>
<dbReference type="PROSITE" id="PS50262">
    <property type="entry name" value="G_PROTEIN_RECEP_F1_2"/>
    <property type="match status" value="1"/>
</dbReference>
<evidence type="ECO:0000256" key="3">
    <source>
        <dbReference type="ARBA" id="ARBA00022989"/>
    </source>
</evidence>
<feature type="region of interest" description="Disordered" evidence="5">
    <location>
        <begin position="467"/>
        <end position="492"/>
    </location>
</feature>
<evidence type="ECO:0000256" key="1">
    <source>
        <dbReference type="ARBA" id="ARBA00004370"/>
    </source>
</evidence>
<evidence type="ECO:0000256" key="4">
    <source>
        <dbReference type="ARBA" id="ARBA00023136"/>
    </source>
</evidence>
<comment type="subcellular location">
    <subcellularLocation>
        <location evidence="1">Membrane</location>
    </subcellularLocation>
</comment>
<dbReference type="EMBL" id="CAJNOI010000038">
    <property type="protein sequence ID" value="CAF0906487.1"/>
    <property type="molecule type" value="Genomic_DNA"/>
</dbReference>
<keyword evidence="11" id="KW-1185">Reference proteome</keyword>
<name>A0A814CA75_9BILA</name>
<dbReference type="OrthoDB" id="10044174at2759"/>
<feature type="transmembrane region" description="Helical" evidence="6">
    <location>
        <begin position="277"/>
        <end position="298"/>
    </location>
</feature>
<sequence length="524" mass="60586">MFPDSGTPNESEYIWGFNDTGGFPYGSLEQTNYHKYVFFAVCSALLGLPSNILLLVILMRIGLFSKRQHSSSRPQYVIMKPTGSFERFLFEVVFIDTLLIIYHFIDNFLSYIHGERSAGQHYLIHVSDFCCKFFTYIAKMSVLLTTWLLLFLLINQLILSLEHNNNQNSCWDRGLYYVNAKYSTVFLIFIFSVYNIYPIEVLKYQKKEDLQDYQQEDLSGVCSTALEGISRRLLNASNYGYNILGVAIPCVIIFVISMIIIFRTCRNSNHSDKESTSFYYIAGTIGILHSLFILPARFSDILLLSLSPYAPFFTHLIKFNHEASSIISLSYGYKFFVCILISRRFRRHAKSVVCFLIENKYEDRHTTEFYNSTTNDWQNFSKRRSYKKRHRHHRNDSYLTKILASKSVSKKFSPTYINKDDFQRFITSESTAWIRPYFTQYEKRHILRPCGLAASCHQISTIFPSSSPVPIISQEQDPPSEIDSPSSQNTTNSSSACIINVMLPNGEYIHIPLPQKRASTIRSS</sequence>
<feature type="transmembrane region" description="Helical" evidence="6">
    <location>
        <begin position="88"/>
        <end position="105"/>
    </location>
</feature>
<reference evidence="9" key="1">
    <citation type="submission" date="2021-02" db="EMBL/GenBank/DDBJ databases">
        <authorList>
            <person name="Nowell W R."/>
        </authorList>
    </citation>
    <scope>NUCLEOTIDE SEQUENCE</scope>
</reference>
<feature type="transmembrane region" description="Helical" evidence="6">
    <location>
        <begin position="36"/>
        <end position="63"/>
    </location>
</feature>
<feature type="domain" description="G-protein coupled receptors family 1 profile" evidence="7">
    <location>
        <begin position="50"/>
        <end position="294"/>
    </location>
</feature>